<feature type="region of interest" description="Disordered" evidence="1">
    <location>
        <begin position="37"/>
        <end position="540"/>
    </location>
</feature>
<evidence type="ECO:0000313" key="3">
    <source>
        <dbReference type="Proteomes" id="UP000799440"/>
    </source>
</evidence>
<sequence length="661" mass="72334">MWKRFQGHGRERERQIGSPVLVETTYDVDQLKQIPSVTRAQHATRQSQFSAGEGYSHLNHPQSMHVHSGYGHANHPSVSSSVYSQPQYPPNTDYRYDAPPDSTGPEISPPSSPDLDDHNRDPSQPRRFRSMRDVSPVDEHRGQRHARSNIPVLRKGPPGLHDDTPPKTEKFWGGKVAPSSEVRWDEYSGEPTSGNEGRPGQVHPRSYARDSLSAPSPPTQSAQYTHSNTHAGHKKGTFAERAGRIATRPPALDTTFQPREPWKGASGRVEIVKPFRDQAAKQSPREFQRKPEPKAVKANARSVSSPVPSPVQHGPGNADTAPVSDTETIRPPAPLKAGKNSPPRIVASPRSPQNPVQPILGSPIVLGPQFAPRSRSRSPFTPTDRQPVAVKHPELDAAAAEPPPPARPKTPVDNPPAPQQSADNTPGSNASKDQGLSSRFSWTTYNTSTTYQHSPPPSPPPPLPAANPAFAQNPISAASSILNRRRPIPPVSDKVTARKPLSRAASIATTKTATTTRNASMPHRDPSRTPSPTPTTDTTFTWATTETSNTAKALPAPPTLASATSHVSTLEASLEDIRIQRQNIHRLLHDLNTSAPPNPLLTDFKRMRLVEARRKDFEDQLAKLKVEEHDVGLRLHRALKRAEREDPDAGTSALWIRRVTS</sequence>
<feature type="compositionally biased region" description="Basic and acidic residues" evidence="1">
    <location>
        <begin position="115"/>
        <end position="141"/>
    </location>
</feature>
<protein>
    <submittedName>
        <fullName evidence="2">Uncharacterized protein</fullName>
    </submittedName>
</protein>
<dbReference type="PANTHER" id="PTHR42023">
    <property type="entry name" value="BHLH DOMAIN-CONTAINING PROTEIN"/>
    <property type="match status" value="1"/>
</dbReference>
<name>A0A6A6VBY5_9PLEO</name>
<feature type="compositionally biased region" description="Low complexity" evidence="1">
    <location>
        <begin position="528"/>
        <end position="540"/>
    </location>
</feature>
<organism evidence="2 3">
    <name type="scientific">Sporormia fimetaria CBS 119925</name>
    <dbReference type="NCBI Taxonomy" id="1340428"/>
    <lineage>
        <taxon>Eukaryota</taxon>
        <taxon>Fungi</taxon>
        <taxon>Dikarya</taxon>
        <taxon>Ascomycota</taxon>
        <taxon>Pezizomycotina</taxon>
        <taxon>Dothideomycetes</taxon>
        <taxon>Pleosporomycetidae</taxon>
        <taxon>Pleosporales</taxon>
        <taxon>Sporormiaceae</taxon>
        <taxon>Sporormia</taxon>
    </lineage>
</organism>
<accession>A0A6A6VBY5</accession>
<feature type="compositionally biased region" description="Pro residues" evidence="1">
    <location>
        <begin position="454"/>
        <end position="465"/>
    </location>
</feature>
<feature type="compositionally biased region" description="Low complexity" evidence="1">
    <location>
        <begin position="76"/>
        <end position="86"/>
    </location>
</feature>
<feature type="compositionally biased region" description="Polar residues" evidence="1">
    <location>
        <begin position="37"/>
        <end position="50"/>
    </location>
</feature>
<feature type="compositionally biased region" description="Pro residues" evidence="1">
    <location>
        <begin position="401"/>
        <end position="418"/>
    </location>
</feature>
<evidence type="ECO:0000256" key="1">
    <source>
        <dbReference type="SAM" id="MobiDB-lite"/>
    </source>
</evidence>
<keyword evidence="3" id="KW-1185">Reference proteome</keyword>
<reference evidence="2" key="1">
    <citation type="journal article" date="2020" name="Stud. Mycol.">
        <title>101 Dothideomycetes genomes: a test case for predicting lifestyles and emergence of pathogens.</title>
        <authorList>
            <person name="Haridas S."/>
            <person name="Albert R."/>
            <person name="Binder M."/>
            <person name="Bloem J."/>
            <person name="Labutti K."/>
            <person name="Salamov A."/>
            <person name="Andreopoulos B."/>
            <person name="Baker S."/>
            <person name="Barry K."/>
            <person name="Bills G."/>
            <person name="Bluhm B."/>
            <person name="Cannon C."/>
            <person name="Castanera R."/>
            <person name="Culley D."/>
            <person name="Daum C."/>
            <person name="Ezra D."/>
            <person name="Gonzalez J."/>
            <person name="Henrissat B."/>
            <person name="Kuo A."/>
            <person name="Liang C."/>
            <person name="Lipzen A."/>
            <person name="Lutzoni F."/>
            <person name="Magnuson J."/>
            <person name="Mondo S."/>
            <person name="Nolan M."/>
            <person name="Ohm R."/>
            <person name="Pangilinan J."/>
            <person name="Park H.-J."/>
            <person name="Ramirez L."/>
            <person name="Alfaro M."/>
            <person name="Sun H."/>
            <person name="Tritt A."/>
            <person name="Yoshinaga Y."/>
            <person name="Zwiers L.-H."/>
            <person name="Turgeon B."/>
            <person name="Goodwin S."/>
            <person name="Spatafora J."/>
            <person name="Crous P."/>
            <person name="Grigoriev I."/>
        </authorList>
    </citation>
    <scope>NUCLEOTIDE SEQUENCE</scope>
    <source>
        <strain evidence="2">CBS 119925</strain>
    </source>
</reference>
<evidence type="ECO:0000313" key="2">
    <source>
        <dbReference type="EMBL" id="KAF2748065.1"/>
    </source>
</evidence>
<dbReference type="AlphaFoldDB" id="A0A6A6VBY5"/>
<dbReference type="EMBL" id="MU006570">
    <property type="protein sequence ID" value="KAF2748065.1"/>
    <property type="molecule type" value="Genomic_DNA"/>
</dbReference>
<proteinExistence type="predicted"/>
<feature type="compositionally biased region" description="Basic and acidic residues" evidence="1">
    <location>
        <begin position="270"/>
        <end position="295"/>
    </location>
</feature>
<dbReference type="Proteomes" id="UP000799440">
    <property type="component" value="Unassembled WGS sequence"/>
</dbReference>
<dbReference type="OrthoDB" id="4507572at2759"/>
<gene>
    <name evidence="2" type="ORF">M011DRAFT_476694</name>
</gene>
<feature type="compositionally biased region" description="Polar residues" evidence="1">
    <location>
        <begin position="419"/>
        <end position="453"/>
    </location>
</feature>
<dbReference type="PANTHER" id="PTHR42023:SF1">
    <property type="entry name" value="BHLH DOMAIN-CONTAINING PROTEIN"/>
    <property type="match status" value="1"/>
</dbReference>
<feature type="compositionally biased region" description="Low complexity" evidence="1">
    <location>
        <begin position="504"/>
        <end position="519"/>
    </location>
</feature>
<feature type="compositionally biased region" description="Basic and acidic residues" evidence="1">
    <location>
        <begin position="160"/>
        <end position="172"/>
    </location>
</feature>
<feature type="compositionally biased region" description="Polar residues" evidence="1">
    <location>
        <begin position="219"/>
        <end position="230"/>
    </location>
</feature>